<evidence type="ECO:0000256" key="3">
    <source>
        <dbReference type="ARBA" id="ARBA00023004"/>
    </source>
</evidence>
<dbReference type="InterPro" id="IPR050182">
    <property type="entry name" value="Cytochrome_P450_fam2"/>
</dbReference>
<dbReference type="Pfam" id="PF00067">
    <property type="entry name" value="p450"/>
    <property type="match status" value="1"/>
</dbReference>
<dbReference type="GO" id="GO:0006805">
    <property type="term" value="P:xenobiotic metabolic process"/>
    <property type="evidence" value="ECO:0007669"/>
    <property type="project" value="TreeGrafter"/>
</dbReference>
<keyword evidence="3" id="KW-0408">Iron</keyword>
<dbReference type="SUPFAM" id="SSF48264">
    <property type="entry name" value="Cytochrome P450"/>
    <property type="match status" value="1"/>
</dbReference>
<name>A0A7L3MM88_9PASS</name>
<dbReference type="InterPro" id="IPR036396">
    <property type="entry name" value="Cyt_P450_sf"/>
</dbReference>
<keyword evidence="5" id="KW-1185">Reference proteome</keyword>
<feature type="non-terminal residue" evidence="4">
    <location>
        <position position="1"/>
    </location>
</feature>
<evidence type="ECO:0000256" key="1">
    <source>
        <dbReference type="ARBA" id="ARBA00010617"/>
    </source>
</evidence>
<dbReference type="GO" id="GO:0005506">
    <property type="term" value="F:iron ion binding"/>
    <property type="evidence" value="ECO:0007669"/>
    <property type="project" value="InterPro"/>
</dbReference>
<dbReference type="GO" id="GO:0005737">
    <property type="term" value="C:cytoplasm"/>
    <property type="evidence" value="ECO:0007669"/>
    <property type="project" value="TreeGrafter"/>
</dbReference>
<dbReference type="PANTHER" id="PTHR24300">
    <property type="entry name" value="CYTOCHROME P450 508A4-RELATED"/>
    <property type="match status" value="1"/>
</dbReference>
<organism evidence="4 5">
    <name type="scientific">Horornis vulcanius</name>
    <dbReference type="NCBI Taxonomy" id="2585811"/>
    <lineage>
        <taxon>Eukaryota</taxon>
        <taxon>Metazoa</taxon>
        <taxon>Chordata</taxon>
        <taxon>Craniata</taxon>
        <taxon>Vertebrata</taxon>
        <taxon>Euteleostomi</taxon>
        <taxon>Archelosauria</taxon>
        <taxon>Archosauria</taxon>
        <taxon>Dinosauria</taxon>
        <taxon>Saurischia</taxon>
        <taxon>Theropoda</taxon>
        <taxon>Coelurosauria</taxon>
        <taxon>Aves</taxon>
        <taxon>Neognathae</taxon>
        <taxon>Neoaves</taxon>
        <taxon>Telluraves</taxon>
        <taxon>Australaves</taxon>
        <taxon>Passeriformes</taxon>
        <taxon>Sylvioidea</taxon>
        <taxon>Scotocercidae</taxon>
        <taxon>Horornis</taxon>
    </lineage>
</organism>
<sequence>KSKYFHLSAEKVQREIEAVLEPSHVISYDDRKKLPYTNAVIHEALRYSNVTSVGVPRLCLRSTTLLGFHIKKVQRIPPLVSHI</sequence>
<dbReference type="InterPro" id="IPR001128">
    <property type="entry name" value="Cyt_P450"/>
</dbReference>
<gene>
    <name evidence="4" type="primary">Cyp2b1</name>
    <name evidence="4" type="ORF">HORVUL_R10918</name>
</gene>
<dbReference type="GO" id="GO:0016712">
    <property type="term" value="F:oxidoreductase activity, acting on paired donors, with incorporation or reduction of molecular oxygen, reduced flavin or flavoprotein as one donor, and incorporation of one atom of oxygen"/>
    <property type="evidence" value="ECO:0007669"/>
    <property type="project" value="TreeGrafter"/>
</dbReference>
<dbReference type="GO" id="GO:0006082">
    <property type="term" value="P:organic acid metabolic process"/>
    <property type="evidence" value="ECO:0007669"/>
    <property type="project" value="TreeGrafter"/>
</dbReference>
<evidence type="ECO:0000256" key="2">
    <source>
        <dbReference type="ARBA" id="ARBA00022723"/>
    </source>
</evidence>
<dbReference type="GO" id="GO:0020037">
    <property type="term" value="F:heme binding"/>
    <property type="evidence" value="ECO:0007669"/>
    <property type="project" value="InterPro"/>
</dbReference>
<dbReference type="Gene3D" id="1.10.630.10">
    <property type="entry name" value="Cytochrome P450"/>
    <property type="match status" value="1"/>
</dbReference>
<evidence type="ECO:0000313" key="5">
    <source>
        <dbReference type="Proteomes" id="UP000558460"/>
    </source>
</evidence>
<proteinExistence type="inferred from homology"/>
<dbReference type="OrthoDB" id="9903536at2759"/>
<dbReference type="Proteomes" id="UP000558460">
    <property type="component" value="Unassembled WGS sequence"/>
</dbReference>
<accession>A0A7L3MM88</accession>
<protein>
    <submittedName>
        <fullName evidence="4">CP2B1 protein</fullName>
    </submittedName>
</protein>
<reference evidence="4 5" key="1">
    <citation type="submission" date="2019-09" db="EMBL/GenBank/DDBJ databases">
        <title>Bird 10,000 Genomes (B10K) Project - Family phase.</title>
        <authorList>
            <person name="Zhang G."/>
        </authorList>
    </citation>
    <scope>NUCLEOTIDE SEQUENCE [LARGE SCALE GENOMIC DNA]</scope>
    <source>
        <strain evidence="4">B10K-DU-029-69</strain>
        <tissue evidence="4">Muscle</tissue>
    </source>
</reference>
<comment type="caution">
    <text evidence="4">The sequence shown here is derived from an EMBL/GenBank/DDBJ whole genome shotgun (WGS) entry which is preliminary data.</text>
</comment>
<feature type="non-terminal residue" evidence="4">
    <location>
        <position position="83"/>
    </location>
</feature>
<dbReference type="EMBL" id="VZUA01263365">
    <property type="protein sequence ID" value="NXU67043.1"/>
    <property type="molecule type" value="Genomic_DNA"/>
</dbReference>
<evidence type="ECO:0000313" key="4">
    <source>
        <dbReference type="EMBL" id="NXU67043.1"/>
    </source>
</evidence>
<keyword evidence="2" id="KW-0479">Metal-binding</keyword>
<comment type="similarity">
    <text evidence="1">Belongs to the cytochrome P450 family.</text>
</comment>
<dbReference type="AlphaFoldDB" id="A0A7L3MM88"/>
<dbReference type="PANTHER" id="PTHR24300:SF368">
    <property type="entry name" value="CYTOCHROME P450, FAMILY 2, SUBFAMILY AB, POLYPEPTIDE 1"/>
    <property type="match status" value="1"/>
</dbReference>